<dbReference type="PANTHER" id="PTHR34390:SF1">
    <property type="entry name" value="SUCCINATE TRANSPORTER SUBUNIT YJJB-RELATED"/>
    <property type="match status" value="1"/>
</dbReference>
<evidence type="ECO:0000256" key="4">
    <source>
        <dbReference type="ARBA" id="ARBA00022692"/>
    </source>
</evidence>
<gene>
    <name evidence="10" type="ORF">PbJCM13498_01100</name>
</gene>
<dbReference type="OrthoDB" id="9813917at2"/>
<proteinExistence type="inferred from homology"/>
<dbReference type="InterPro" id="IPR024528">
    <property type="entry name" value="ThrE_2"/>
</dbReference>
<feature type="transmembrane region" description="Helical" evidence="8">
    <location>
        <begin position="130"/>
        <end position="149"/>
    </location>
</feature>
<evidence type="ECO:0000256" key="3">
    <source>
        <dbReference type="ARBA" id="ARBA00022519"/>
    </source>
</evidence>
<dbReference type="GO" id="GO:0015744">
    <property type="term" value="P:succinate transport"/>
    <property type="evidence" value="ECO:0007669"/>
    <property type="project" value="TreeGrafter"/>
</dbReference>
<feature type="transmembrane region" description="Helical" evidence="8">
    <location>
        <begin position="6"/>
        <end position="25"/>
    </location>
</feature>
<keyword evidence="11" id="KW-1185">Reference proteome</keyword>
<feature type="domain" description="Threonine/Serine exporter ThrE" evidence="9">
    <location>
        <begin position="15"/>
        <end position="149"/>
    </location>
</feature>
<evidence type="ECO:0000256" key="5">
    <source>
        <dbReference type="ARBA" id="ARBA00022989"/>
    </source>
</evidence>
<comment type="subcellular location">
    <subcellularLocation>
        <location evidence="1">Cell membrane</location>
        <topology evidence="1">Multi-pass membrane protein</topology>
    </subcellularLocation>
</comment>
<name>A0A5M4AUZ8_9BACT</name>
<keyword evidence="6 8" id="KW-0472">Membrane</keyword>
<evidence type="ECO:0000259" key="9">
    <source>
        <dbReference type="Pfam" id="PF12821"/>
    </source>
</evidence>
<dbReference type="PANTHER" id="PTHR34390">
    <property type="entry name" value="UPF0442 PROTEIN YJJB-RELATED"/>
    <property type="match status" value="1"/>
</dbReference>
<keyword evidence="2" id="KW-1003">Cell membrane</keyword>
<dbReference type="GO" id="GO:0005886">
    <property type="term" value="C:plasma membrane"/>
    <property type="evidence" value="ECO:0007669"/>
    <property type="project" value="UniProtKB-SubCell"/>
</dbReference>
<evidence type="ECO:0000313" key="11">
    <source>
        <dbReference type="Proteomes" id="UP000391834"/>
    </source>
</evidence>
<evidence type="ECO:0000313" key="10">
    <source>
        <dbReference type="EMBL" id="GET31247.1"/>
    </source>
</evidence>
<evidence type="ECO:0000256" key="7">
    <source>
        <dbReference type="ARBA" id="ARBA00034125"/>
    </source>
</evidence>
<comment type="caution">
    <text evidence="10">The sequence shown here is derived from an EMBL/GenBank/DDBJ whole genome shotgun (WGS) entry which is preliminary data.</text>
</comment>
<evidence type="ECO:0000256" key="2">
    <source>
        <dbReference type="ARBA" id="ARBA00022475"/>
    </source>
</evidence>
<dbReference type="EMBL" id="BLAX01000001">
    <property type="protein sequence ID" value="GET31247.1"/>
    <property type="molecule type" value="Genomic_DNA"/>
</dbReference>
<evidence type="ECO:0000256" key="8">
    <source>
        <dbReference type="SAM" id="Phobius"/>
    </source>
</evidence>
<dbReference type="AlphaFoldDB" id="A0A5M4AUZ8"/>
<sequence length="164" mass="17430">MTEWYHFPEMGVWLGFAALGFAILFNVPQRALPFIWLLGALGGITKLLVLHFGGNIILASLAGATLVGFLSIPAAHSKHAPPLVFSIPAVIPMVPGAFAYRMMLGLIKLAGNTGTESYSDVLNSAVSNGLKTLFILLSLAAGVAIPMLITRKESAKEIKIVKSK</sequence>
<dbReference type="RefSeq" id="WP_025864849.1">
    <property type="nucleotide sequence ID" value="NZ_BLAX01000001.1"/>
</dbReference>
<reference evidence="10 11" key="1">
    <citation type="submission" date="2019-10" db="EMBL/GenBank/DDBJ databases">
        <title>Prolixibacter strains distinguished by the presence of nitrate reductase genes were adept at nitrate-dependent anaerobic corrosion of metallic iron and carbon steel.</title>
        <authorList>
            <person name="Iino T."/>
            <person name="Shono N."/>
            <person name="Ito K."/>
            <person name="Nakamura R."/>
            <person name="Sueoka K."/>
            <person name="Harayama S."/>
            <person name="Ohkuma M."/>
        </authorList>
    </citation>
    <scope>NUCLEOTIDE SEQUENCE [LARGE SCALE GENOMIC DNA]</scope>
    <source>
        <strain evidence="10 11">JCM 13498</strain>
    </source>
</reference>
<organism evidence="10 11">
    <name type="scientific">Prolixibacter bellariivorans</name>
    <dbReference type="NCBI Taxonomy" id="314319"/>
    <lineage>
        <taxon>Bacteria</taxon>
        <taxon>Pseudomonadati</taxon>
        <taxon>Bacteroidota</taxon>
        <taxon>Bacteroidia</taxon>
        <taxon>Marinilabiliales</taxon>
        <taxon>Prolixibacteraceae</taxon>
        <taxon>Prolixibacter</taxon>
    </lineage>
</organism>
<feature type="transmembrane region" description="Helical" evidence="8">
    <location>
        <begin position="87"/>
        <end position="110"/>
    </location>
</feature>
<feature type="transmembrane region" description="Helical" evidence="8">
    <location>
        <begin position="56"/>
        <end position="75"/>
    </location>
</feature>
<feature type="transmembrane region" description="Helical" evidence="8">
    <location>
        <begin position="32"/>
        <end position="50"/>
    </location>
</feature>
<keyword evidence="3" id="KW-0997">Cell inner membrane</keyword>
<dbReference type="Pfam" id="PF12821">
    <property type="entry name" value="ThrE_2"/>
    <property type="match status" value="1"/>
</dbReference>
<evidence type="ECO:0000256" key="1">
    <source>
        <dbReference type="ARBA" id="ARBA00004651"/>
    </source>
</evidence>
<accession>A0A5M4AUZ8</accession>
<evidence type="ECO:0000256" key="6">
    <source>
        <dbReference type="ARBA" id="ARBA00023136"/>
    </source>
</evidence>
<protein>
    <recommendedName>
        <fullName evidence="9">Threonine/Serine exporter ThrE domain-containing protein</fullName>
    </recommendedName>
</protein>
<keyword evidence="5 8" id="KW-1133">Transmembrane helix</keyword>
<keyword evidence="4 8" id="KW-0812">Transmembrane</keyword>
<comment type="similarity">
    <text evidence="7">Belongs to the ThrE exporter (TC 2.A.79) family.</text>
</comment>
<dbReference type="Proteomes" id="UP000391834">
    <property type="component" value="Unassembled WGS sequence"/>
</dbReference>
<dbReference type="InterPro" id="IPR050539">
    <property type="entry name" value="ThrE_Dicarb/AminoAcid_Exp"/>
</dbReference>